<name>A0A9P6ADN6_9AGAM</name>
<dbReference type="AlphaFoldDB" id="A0A9P6ADN6"/>
<proteinExistence type="predicted"/>
<evidence type="ECO:0000313" key="2">
    <source>
        <dbReference type="Proteomes" id="UP000886523"/>
    </source>
</evidence>
<protein>
    <submittedName>
        <fullName evidence="1">Uncharacterized protein</fullName>
    </submittedName>
</protein>
<comment type="caution">
    <text evidence="1">The sequence shown here is derived from an EMBL/GenBank/DDBJ whole genome shotgun (WGS) entry which is preliminary data.</text>
</comment>
<dbReference type="OrthoDB" id="10254721at2759"/>
<dbReference type="EMBL" id="MU129470">
    <property type="protein sequence ID" value="KAF9503041.1"/>
    <property type="molecule type" value="Genomic_DNA"/>
</dbReference>
<organism evidence="1 2">
    <name type="scientific">Hydnum rufescens UP504</name>
    <dbReference type="NCBI Taxonomy" id="1448309"/>
    <lineage>
        <taxon>Eukaryota</taxon>
        <taxon>Fungi</taxon>
        <taxon>Dikarya</taxon>
        <taxon>Basidiomycota</taxon>
        <taxon>Agaricomycotina</taxon>
        <taxon>Agaricomycetes</taxon>
        <taxon>Cantharellales</taxon>
        <taxon>Hydnaceae</taxon>
        <taxon>Hydnum</taxon>
    </lineage>
</organism>
<accession>A0A9P6ADN6</accession>
<gene>
    <name evidence="1" type="ORF">BS47DRAFT_901873</name>
</gene>
<evidence type="ECO:0000313" key="1">
    <source>
        <dbReference type="EMBL" id="KAF9503041.1"/>
    </source>
</evidence>
<sequence length="140" mass="15401">MNTSESATYYRSPFLGSTIVCALDVGDALDILGTASLTVSGDSIKVLENLPSGEVAPKELIDVLSGTRLWCHSFRPQKGTIPRHLLMHHGPSAMLAYQFGTWAGQLDDGRAILIWAPRIRYATRSQLIKQRRHLISGILN</sequence>
<keyword evidence="2" id="KW-1185">Reference proteome</keyword>
<reference evidence="1" key="1">
    <citation type="journal article" date="2020" name="Nat. Commun.">
        <title>Large-scale genome sequencing of mycorrhizal fungi provides insights into the early evolution of symbiotic traits.</title>
        <authorList>
            <person name="Miyauchi S."/>
            <person name="Kiss E."/>
            <person name="Kuo A."/>
            <person name="Drula E."/>
            <person name="Kohler A."/>
            <person name="Sanchez-Garcia M."/>
            <person name="Morin E."/>
            <person name="Andreopoulos B."/>
            <person name="Barry K.W."/>
            <person name="Bonito G."/>
            <person name="Buee M."/>
            <person name="Carver A."/>
            <person name="Chen C."/>
            <person name="Cichocki N."/>
            <person name="Clum A."/>
            <person name="Culley D."/>
            <person name="Crous P.W."/>
            <person name="Fauchery L."/>
            <person name="Girlanda M."/>
            <person name="Hayes R.D."/>
            <person name="Keri Z."/>
            <person name="LaButti K."/>
            <person name="Lipzen A."/>
            <person name="Lombard V."/>
            <person name="Magnuson J."/>
            <person name="Maillard F."/>
            <person name="Murat C."/>
            <person name="Nolan M."/>
            <person name="Ohm R.A."/>
            <person name="Pangilinan J."/>
            <person name="Pereira M.F."/>
            <person name="Perotto S."/>
            <person name="Peter M."/>
            <person name="Pfister S."/>
            <person name="Riley R."/>
            <person name="Sitrit Y."/>
            <person name="Stielow J.B."/>
            <person name="Szollosi G."/>
            <person name="Zifcakova L."/>
            <person name="Stursova M."/>
            <person name="Spatafora J.W."/>
            <person name="Tedersoo L."/>
            <person name="Vaario L.M."/>
            <person name="Yamada A."/>
            <person name="Yan M."/>
            <person name="Wang P."/>
            <person name="Xu J."/>
            <person name="Bruns T."/>
            <person name="Baldrian P."/>
            <person name="Vilgalys R."/>
            <person name="Dunand C."/>
            <person name="Henrissat B."/>
            <person name="Grigoriev I.V."/>
            <person name="Hibbett D."/>
            <person name="Nagy L.G."/>
            <person name="Martin F.M."/>
        </authorList>
    </citation>
    <scope>NUCLEOTIDE SEQUENCE</scope>
    <source>
        <strain evidence="1">UP504</strain>
    </source>
</reference>
<dbReference type="Proteomes" id="UP000886523">
    <property type="component" value="Unassembled WGS sequence"/>
</dbReference>